<sequence length="330" mass="37997">MTRGSSLTEDLKSILFSQEYSDIQIKCSDRKILLGCRILLAARCQEFNRMLYPYRYNGMRETNTPVISISFPEISSITMAIVLEYLYVGEVSNDKLNAKNSIDIFYAAKYLLLPTLENIVRNFVKNMLDSKKDAIDIQNQNVVDLFSSIIVKNGKKNLDKNNSLIKSIYKKMISIQISTIQFEIVSFDMLYVLLSQALDKDEYFATDEYDLFRYVVLWGANKISSEALATFSRLLPSSTSVDKFCEKDAFDELKFHSLRTSLLDKIGQLLPHINLELIPQNIIGLLIHPLEIFETERLLKAYQHHAISNSSRKKRCGQNSTPKHNWFNKT</sequence>
<evidence type="ECO:0000259" key="2">
    <source>
        <dbReference type="PROSITE" id="PS50097"/>
    </source>
</evidence>
<gene>
    <name evidence="3" type="ORF">AGERDE_LOCUS5025</name>
</gene>
<evidence type="ECO:0000256" key="1">
    <source>
        <dbReference type="SAM" id="MobiDB-lite"/>
    </source>
</evidence>
<dbReference type="InterPro" id="IPR051481">
    <property type="entry name" value="BTB-POZ/Galectin-3-binding"/>
</dbReference>
<protein>
    <submittedName>
        <fullName evidence="3">1079_t:CDS:1</fullName>
    </submittedName>
</protein>
<evidence type="ECO:0000313" key="3">
    <source>
        <dbReference type="EMBL" id="CAG8516806.1"/>
    </source>
</evidence>
<name>A0A9N9A3J6_9GLOM</name>
<feature type="domain" description="BTB" evidence="2">
    <location>
        <begin position="21"/>
        <end position="95"/>
    </location>
</feature>
<reference evidence="3" key="1">
    <citation type="submission" date="2021-06" db="EMBL/GenBank/DDBJ databases">
        <authorList>
            <person name="Kallberg Y."/>
            <person name="Tangrot J."/>
            <person name="Rosling A."/>
        </authorList>
    </citation>
    <scope>NUCLEOTIDE SEQUENCE</scope>
    <source>
        <strain evidence="3">MT106</strain>
    </source>
</reference>
<dbReference type="SMART" id="SM00225">
    <property type="entry name" value="BTB"/>
    <property type="match status" value="1"/>
</dbReference>
<dbReference type="InterPro" id="IPR011333">
    <property type="entry name" value="SKP1/BTB/POZ_sf"/>
</dbReference>
<dbReference type="SUPFAM" id="SSF54695">
    <property type="entry name" value="POZ domain"/>
    <property type="match status" value="1"/>
</dbReference>
<dbReference type="OrthoDB" id="6359816at2759"/>
<dbReference type="InterPro" id="IPR000210">
    <property type="entry name" value="BTB/POZ_dom"/>
</dbReference>
<dbReference type="PANTHER" id="PTHR24410">
    <property type="entry name" value="HL07962P-RELATED"/>
    <property type="match status" value="1"/>
</dbReference>
<dbReference type="PANTHER" id="PTHR24410:SF23">
    <property type="entry name" value="BTB DOMAIN-CONTAINING PROTEIN-RELATED"/>
    <property type="match status" value="1"/>
</dbReference>
<dbReference type="EMBL" id="CAJVPL010000637">
    <property type="protein sequence ID" value="CAG8516806.1"/>
    <property type="molecule type" value="Genomic_DNA"/>
</dbReference>
<evidence type="ECO:0000313" key="4">
    <source>
        <dbReference type="Proteomes" id="UP000789831"/>
    </source>
</evidence>
<comment type="caution">
    <text evidence="3">The sequence shown here is derived from an EMBL/GenBank/DDBJ whole genome shotgun (WGS) entry which is preliminary data.</text>
</comment>
<keyword evidence="4" id="KW-1185">Reference proteome</keyword>
<organism evidence="3 4">
    <name type="scientific">Ambispora gerdemannii</name>
    <dbReference type="NCBI Taxonomy" id="144530"/>
    <lineage>
        <taxon>Eukaryota</taxon>
        <taxon>Fungi</taxon>
        <taxon>Fungi incertae sedis</taxon>
        <taxon>Mucoromycota</taxon>
        <taxon>Glomeromycotina</taxon>
        <taxon>Glomeromycetes</taxon>
        <taxon>Archaeosporales</taxon>
        <taxon>Ambisporaceae</taxon>
        <taxon>Ambispora</taxon>
    </lineage>
</organism>
<feature type="region of interest" description="Disordered" evidence="1">
    <location>
        <begin position="311"/>
        <end position="330"/>
    </location>
</feature>
<accession>A0A9N9A3J6</accession>
<dbReference type="PROSITE" id="PS50097">
    <property type="entry name" value="BTB"/>
    <property type="match status" value="1"/>
</dbReference>
<proteinExistence type="predicted"/>
<dbReference type="Pfam" id="PF00651">
    <property type="entry name" value="BTB"/>
    <property type="match status" value="1"/>
</dbReference>
<dbReference type="AlphaFoldDB" id="A0A9N9A3J6"/>
<dbReference type="Gene3D" id="3.30.710.10">
    <property type="entry name" value="Potassium Channel Kv1.1, Chain A"/>
    <property type="match status" value="1"/>
</dbReference>
<dbReference type="Proteomes" id="UP000789831">
    <property type="component" value="Unassembled WGS sequence"/>
</dbReference>
<feature type="compositionally biased region" description="Polar residues" evidence="1">
    <location>
        <begin position="317"/>
        <end position="330"/>
    </location>
</feature>